<dbReference type="Gene3D" id="2.60.40.2710">
    <property type="match status" value="1"/>
</dbReference>
<sequence length="755" mass="81413">MKLKRQHFSSGFLAILMLVLMAVSTTSCKDTETVDTSGFQLHYTSMTDIAPSMSGYVIANPSYKGLPPSDFAITRITFGEEGEAYTGDSFQIDASSGSIEILNTDNLSVGVYRISVSCVSGGTTYSFPDIVEVNFLKPVPDGIVVEPNLLTADYNDILDANSEAEMPTAQVTTDNSAEHITITGYAISNVRRGDVIYDNTANPLFAISETGEISIVKGHDEATETNLVPGVYTIDLKLNTRAADANSELGIYTDALQVNVISAPRGLSYADGYVEAGDGTSEHPMRGFTSEAPVLRGSAEGANYAIVAVKRNGVEDESAMAKFSIDAATGIITIGDDHGFVIDDVYTVDVSVTNAYSAEGEVYVGEDALTITVVDWVSAPISLSYGNVSAQRLIEFTASPEYEGGTTALVYSFDNLDESLADYLSIDSETGVISAAQMHEITPGDYTVVVKASNFVGEITGTMNLHVDEHPCYFTYIRYGNNLGLDETTEASQFRFHSLSEIQSMGTIAPKTDFNPDGGATLTWSSEAKFQSAGISIDRNTGVLTLGTTEANFAREMPIIFVTATATLDDFSYSHVVPVFFHYAKEVNGITLEYTPFVFRTSPRLGGRSSVPVLGGADASNFLIDYRRSPQYWNLNGERSDGTPHESGAIADNQFLTNLWTTYGAGTGSKDPMGFFRGTDIDHSNLSRKLGYVDNTSGSSNKYSVVVNPNLWNDDGWADGVFMMTMTFTVDGNINNVNGGTEIRPIAIWLDKSLN</sequence>
<reference evidence="2" key="1">
    <citation type="journal article" date="2021" name="PeerJ">
        <title>Extensive microbial diversity within the chicken gut microbiome revealed by metagenomics and culture.</title>
        <authorList>
            <person name="Gilroy R."/>
            <person name="Ravi A."/>
            <person name="Getino M."/>
            <person name="Pursley I."/>
            <person name="Horton D.L."/>
            <person name="Alikhan N.F."/>
            <person name="Baker D."/>
            <person name="Gharbi K."/>
            <person name="Hall N."/>
            <person name="Watson M."/>
            <person name="Adriaenssens E.M."/>
            <person name="Foster-Nyarko E."/>
            <person name="Jarju S."/>
            <person name="Secka A."/>
            <person name="Antonio M."/>
            <person name="Oren A."/>
            <person name="Chaudhuri R.R."/>
            <person name="La Ragione R."/>
            <person name="Hildebrand F."/>
            <person name="Pallen M.J."/>
        </authorList>
    </citation>
    <scope>NUCLEOTIDE SEQUENCE</scope>
    <source>
        <strain evidence="2">G3-2149</strain>
    </source>
</reference>
<comment type="caution">
    <text evidence="2">The sequence shown here is derived from an EMBL/GenBank/DDBJ whole genome shotgun (WGS) entry which is preliminary data.</text>
</comment>
<organism evidence="2 3">
    <name type="scientific">Candidatus Paraprevotella stercoravium</name>
    <dbReference type="NCBI Taxonomy" id="2838725"/>
    <lineage>
        <taxon>Bacteria</taxon>
        <taxon>Pseudomonadati</taxon>
        <taxon>Bacteroidota</taxon>
        <taxon>Bacteroidia</taxon>
        <taxon>Bacteroidales</taxon>
        <taxon>Prevotellaceae</taxon>
        <taxon>Paraprevotella</taxon>
    </lineage>
</organism>
<dbReference type="Pfam" id="PF16319">
    <property type="entry name" value="SGBP_BT4661-like"/>
    <property type="match status" value="1"/>
</dbReference>
<evidence type="ECO:0000313" key="2">
    <source>
        <dbReference type="EMBL" id="MBU3853910.1"/>
    </source>
</evidence>
<dbReference type="Gene3D" id="2.60.40.2730">
    <property type="match status" value="1"/>
</dbReference>
<dbReference type="Gene3D" id="2.60.40.10">
    <property type="entry name" value="Immunoglobulins"/>
    <property type="match status" value="1"/>
</dbReference>
<dbReference type="Gene3D" id="2.60.40.2720">
    <property type="match status" value="1"/>
</dbReference>
<evidence type="ECO:0000256" key="1">
    <source>
        <dbReference type="SAM" id="SignalP"/>
    </source>
</evidence>
<dbReference type="AlphaFoldDB" id="A0A9E2P3E4"/>
<dbReference type="EMBL" id="JAHLFU010000186">
    <property type="protein sequence ID" value="MBU3853910.1"/>
    <property type="molecule type" value="Genomic_DNA"/>
</dbReference>
<reference evidence="2" key="2">
    <citation type="submission" date="2021-04" db="EMBL/GenBank/DDBJ databases">
        <authorList>
            <person name="Gilroy R."/>
        </authorList>
    </citation>
    <scope>NUCLEOTIDE SEQUENCE</scope>
    <source>
        <strain evidence="2">G3-2149</strain>
    </source>
</reference>
<dbReference type="PROSITE" id="PS51257">
    <property type="entry name" value="PROKAR_LIPOPROTEIN"/>
    <property type="match status" value="1"/>
</dbReference>
<gene>
    <name evidence="2" type="ORF">H9789_08890</name>
</gene>
<protein>
    <submittedName>
        <fullName evidence="2">DUF4958 family protein</fullName>
    </submittedName>
</protein>
<dbReference type="Proteomes" id="UP000823865">
    <property type="component" value="Unassembled WGS sequence"/>
</dbReference>
<name>A0A9E2P3E4_9BACT</name>
<dbReference type="InterPro" id="IPR032529">
    <property type="entry name" value="BT4661-like"/>
</dbReference>
<dbReference type="Gene3D" id="2.30.30.1270">
    <property type="match status" value="1"/>
</dbReference>
<feature type="chain" id="PRO_5038724653" evidence="1">
    <location>
        <begin position="30"/>
        <end position="755"/>
    </location>
</feature>
<feature type="signal peptide" evidence="1">
    <location>
        <begin position="1"/>
        <end position="29"/>
    </location>
</feature>
<dbReference type="InterPro" id="IPR013783">
    <property type="entry name" value="Ig-like_fold"/>
</dbReference>
<accession>A0A9E2P3E4</accession>
<dbReference type="Gene3D" id="2.60.40.60">
    <property type="entry name" value="Cadherins"/>
    <property type="match status" value="1"/>
</dbReference>
<evidence type="ECO:0000313" key="3">
    <source>
        <dbReference type="Proteomes" id="UP000823865"/>
    </source>
</evidence>
<keyword evidence="1" id="KW-0732">Signal</keyword>
<proteinExistence type="predicted"/>